<evidence type="ECO:0000313" key="3">
    <source>
        <dbReference type="Proteomes" id="UP000821837"/>
    </source>
</evidence>
<dbReference type="AlphaFoldDB" id="A0A9D4Q3U5"/>
<name>A0A9D4Q3U5_RHISA</name>
<dbReference type="Proteomes" id="UP000821837">
    <property type="component" value="Chromosome 3"/>
</dbReference>
<keyword evidence="3" id="KW-1185">Reference proteome</keyword>
<gene>
    <name evidence="2" type="ORF">HPB52_023443</name>
</gene>
<reference evidence="2" key="1">
    <citation type="journal article" date="2020" name="Cell">
        <title>Large-Scale Comparative Analyses of Tick Genomes Elucidate Their Genetic Diversity and Vector Capacities.</title>
        <authorList>
            <consortium name="Tick Genome and Microbiome Consortium (TIGMIC)"/>
            <person name="Jia N."/>
            <person name="Wang J."/>
            <person name="Shi W."/>
            <person name="Du L."/>
            <person name="Sun Y."/>
            <person name="Zhan W."/>
            <person name="Jiang J.F."/>
            <person name="Wang Q."/>
            <person name="Zhang B."/>
            <person name="Ji P."/>
            <person name="Bell-Sakyi L."/>
            <person name="Cui X.M."/>
            <person name="Yuan T.T."/>
            <person name="Jiang B.G."/>
            <person name="Yang W.F."/>
            <person name="Lam T.T."/>
            <person name="Chang Q.C."/>
            <person name="Ding S.J."/>
            <person name="Wang X.J."/>
            <person name="Zhu J.G."/>
            <person name="Ruan X.D."/>
            <person name="Zhao L."/>
            <person name="Wei J.T."/>
            <person name="Ye R.Z."/>
            <person name="Que T.C."/>
            <person name="Du C.H."/>
            <person name="Zhou Y.H."/>
            <person name="Cheng J.X."/>
            <person name="Dai P.F."/>
            <person name="Guo W.B."/>
            <person name="Han X.H."/>
            <person name="Huang E.J."/>
            <person name="Li L.F."/>
            <person name="Wei W."/>
            <person name="Gao Y.C."/>
            <person name="Liu J.Z."/>
            <person name="Shao H.Z."/>
            <person name="Wang X."/>
            <person name="Wang C.C."/>
            <person name="Yang T.C."/>
            <person name="Huo Q.B."/>
            <person name="Li W."/>
            <person name="Chen H.Y."/>
            <person name="Chen S.E."/>
            <person name="Zhou L.G."/>
            <person name="Ni X.B."/>
            <person name="Tian J.H."/>
            <person name="Sheng Y."/>
            <person name="Liu T."/>
            <person name="Pan Y.S."/>
            <person name="Xia L.Y."/>
            <person name="Li J."/>
            <person name="Zhao F."/>
            <person name="Cao W.C."/>
        </authorList>
    </citation>
    <scope>NUCLEOTIDE SEQUENCE</scope>
    <source>
        <strain evidence="2">Rsan-2018</strain>
    </source>
</reference>
<proteinExistence type="predicted"/>
<reference evidence="2" key="2">
    <citation type="submission" date="2021-09" db="EMBL/GenBank/DDBJ databases">
        <authorList>
            <person name="Jia N."/>
            <person name="Wang J."/>
            <person name="Shi W."/>
            <person name="Du L."/>
            <person name="Sun Y."/>
            <person name="Zhan W."/>
            <person name="Jiang J."/>
            <person name="Wang Q."/>
            <person name="Zhang B."/>
            <person name="Ji P."/>
            <person name="Sakyi L.B."/>
            <person name="Cui X."/>
            <person name="Yuan T."/>
            <person name="Jiang B."/>
            <person name="Yang W."/>
            <person name="Lam T.T.-Y."/>
            <person name="Chang Q."/>
            <person name="Ding S."/>
            <person name="Wang X."/>
            <person name="Zhu J."/>
            <person name="Ruan X."/>
            <person name="Zhao L."/>
            <person name="Wei J."/>
            <person name="Que T."/>
            <person name="Du C."/>
            <person name="Cheng J."/>
            <person name="Dai P."/>
            <person name="Han X."/>
            <person name="Huang E."/>
            <person name="Gao Y."/>
            <person name="Liu J."/>
            <person name="Shao H."/>
            <person name="Ye R."/>
            <person name="Li L."/>
            <person name="Wei W."/>
            <person name="Wang X."/>
            <person name="Wang C."/>
            <person name="Huo Q."/>
            <person name="Li W."/>
            <person name="Guo W."/>
            <person name="Chen H."/>
            <person name="Chen S."/>
            <person name="Zhou L."/>
            <person name="Zhou L."/>
            <person name="Ni X."/>
            <person name="Tian J."/>
            <person name="Zhou Y."/>
            <person name="Sheng Y."/>
            <person name="Liu T."/>
            <person name="Pan Y."/>
            <person name="Xia L."/>
            <person name="Li J."/>
            <person name="Zhao F."/>
            <person name="Cao W."/>
        </authorList>
    </citation>
    <scope>NUCLEOTIDE SEQUENCE</scope>
    <source>
        <strain evidence="2">Rsan-2018</strain>
        <tissue evidence="2">Larvae</tissue>
    </source>
</reference>
<dbReference type="EMBL" id="JABSTV010001249">
    <property type="protein sequence ID" value="KAH7963829.1"/>
    <property type="molecule type" value="Genomic_DNA"/>
</dbReference>
<protein>
    <submittedName>
        <fullName evidence="2">Uncharacterized protein</fullName>
    </submittedName>
</protein>
<evidence type="ECO:0000313" key="2">
    <source>
        <dbReference type="EMBL" id="KAH7963829.1"/>
    </source>
</evidence>
<sequence length="174" mass="18761">MSKMHANGISVLRNARPGVSRPSARNVPKVGHQVNSDCKKKSGKGQVTCAVRPGKREQTQEREELTSDPVEAFLGVFKGDEQEKGLCTAKKRSMPTSAGIHSPATGIIELPPSPDRLITLLKAPAHSGHPGNTASHTQARALVKRAQSDLTSLRGAKDRLRSYHDITLFTEIPA</sequence>
<feature type="region of interest" description="Disordered" evidence="1">
    <location>
        <begin position="1"/>
        <end position="67"/>
    </location>
</feature>
<accession>A0A9D4Q3U5</accession>
<evidence type="ECO:0000256" key="1">
    <source>
        <dbReference type="SAM" id="MobiDB-lite"/>
    </source>
</evidence>
<organism evidence="2 3">
    <name type="scientific">Rhipicephalus sanguineus</name>
    <name type="common">Brown dog tick</name>
    <name type="synonym">Ixodes sanguineus</name>
    <dbReference type="NCBI Taxonomy" id="34632"/>
    <lineage>
        <taxon>Eukaryota</taxon>
        <taxon>Metazoa</taxon>
        <taxon>Ecdysozoa</taxon>
        <taxon>Arthropoda</taxon>
        <taxon>Chelicerata</taxon>
        <taxon>Arachnida</taxon>
        <taxon>Acari</taxon>
        <taxon>Parasitiformes</taxon>
        <taxon>Ixodida</taxon>
        <taxon>Ixodoidea</taxon>
        <taxon>Ixodidae</taxon>
        <taxon>Rhipicephalinae</taxon>
        <taxon>Rhipicephalus</taxon>
        <taxon>Rhipicephalus</taxon>
    </lineage>
</organism>
<feature type="compositionally biased region" description="Basic and acidic residues" evidence="1">
    <location>
        <begin position="54"/>
        <end position="65"/>
    </location>
</feature>
<comment type="caution">
    <text evidence="2">The sequence shown here is derived from an EMBL/GenBank/DDBJ whole genome shotgun (WGS) entry which is preliminary data.</text>
</comment>